<name>A0A376CJR8_9CORY</name>
<reference evidence="2 3" key="1">
    <citation type="submission" date="2018-06" db="EMBL/GenBank/DDBJ databases">
        <authorList>
            <consortium name="Pathogen Informatics"/>
            <person name="Doyle S."/>
        </authorList>
    </citation>
    <scope>NUCLEOTIDE SEQUENCE [LARGE SCALE GENOMIC DNA]</scope>
    <source>
        <strain evidence="2 3">NCTC11862</strain>
    </source>
</reference>
<accession>A0A376CJR8</accession>
<dbReference type="Gene3D" id="3.40.710.10">
    <property type="entry name" value="DD-peptidase/beta-lactamase superfamily"/>
    <property type="match status" value="1"/>
</dbReference>
<dbReference type="PANTHER" id="PTHR43283:SF15">
    <property type="entry name" value="CONSERVED PROTEIN"/>
    <property type="match status" value="1"/>
</dbReference>
<evidence type="ECO:0000313" key="2">
    <source>
        <dbReference type="EMBL" id="STC68512.1"/>
    </source>
</evidence>
<dbReference type="InterPro" id="IPR012338">
    <property type="entry name" value="Beta-lactam/transpept-like"/>
</dbReference>
<dbReference type="AlphaFoldDB" id="A0A376CJR8"/>
<dbReference type="InterPro" id="IPR001466">
    <property type="entry name" value="Beta-lactam-related"/>
</dbReference>
<dbReference type="InterPro" id="IPR050789">
    <property type="entry name" value="Diverse_Enzym_Activities"/>
</dbReference>
<organism evidence="2 3">
    <name type="scientific">Corynebacterium pilosum</name>
    <dbReference type="NCBI Taxonomy" id="35756"/>
    <lineage>
        <taxon>Bacteria</taxon>
        <taxon>Bacillati</taxon>
        <taxon>Actinomycetota</taxon>
        <taxon>Actinomycetes</taxon>
        <taxon>Mycobacteriales</taxon>
        <taxon>Corynebacteriaceae</taxon>
        <taxon>Corynebacterium</taxon>
    </lineage>
</organism>
<dbReference type="STRING" id="35756.GCA_001044155_01545"/>
<feature type="domain" description="Beta-lactamase-related" evidence="1">
    <location>
        <begin position="29"/>
        <end position="235"/>
    </location>
</feature>
<dbReference type="Pfam" id="PF00144">
    <property type="entry name" value="Beta-lactamase"/>
    <property type="match status" value="1"/>
</dbReference>
<dbReference type="SUPFAM" id="SSF56601">
    <property type="entry name" value="beta-lactamase/transpeptidase-like"/>
    <property type="match status" value="1"/>
</dbReference>
<evidence type="ECO:0000259" key="1">
    <source>
        <dbReference type="Pfam" id="PF00144"/>
    </source>
</evidence>
<dbReference type="Proteomes" id="UP000254467">
    <property type="component" value="Unassembled WGS sequence"/>
</dbReference>
<gene>
    <name evidence="2" type="primary">pbpE</name>
    <name evidence="2" type="ORF">NCTC11862_00269</name>
</gene>
<proteinExistence type="predicted"/>
<keyword evidence="3" id="KW-1185">Reference proteome</keyword>
<sequence>MDLHKHLESWPPDNVAAAIVGTHEASYGDQDRVFELMSVTKPLAAYAFLMAVEEGVFELDTPAGPEGSTVRHLLAHASGVAMSEMKVRKGVEERRIYSSAGFEWLGYIVQEETGMSFQNYSREGVFKPLGMKDTEIWGSPGHDGRSSVADMSLFLQELLEPKLLAEQTVREAFTVQYPDLIGIVPGYGMQKPNPWGLGFEIKGEKSPHWTGDNMPADTVGHFGMRGSYAWLIPAWSEHELAGTGMVCLTDEKFGDWAKPLWQETNTALIDEMLAS</sequence>
<dbReference type="PANTHER" id="PTHR43283">
    <property type="entry name" value="BETA-LACTAMASE-RELATED"/>
    <property type="match status" value="1"/>
</dbReference>
<dbReference type="OrthoDB" id="3336932at2"/>
<dbReference type="RefSeq" id="WP_018580693.1">
    <property type="nucleotide sequence ID" value="NZ_LDYD01000006.1"/>
</dbReference>
<protein>
    <submittedName>
        <fullName evidence="2">Beta-lactamase class C</fullName>
    </submittedName>
</protein>
<evidence type="ECO:0000313" key="3">
    <source>
        <dbReference type="Proteomes" id="UP000254467"/>
    </source>
</evidence>
<dbReference type="EMBL" id="UFXQ01000001">
    <property type="protein sequence ID" value="STC68512.1"/>
    <property type="molecule type" value="Genomic_DNA"/>
</dbReference>